<accession>A0ABN7S9Y7</accession>
<keyword evidence="5" id="KW-0418">Kinase</keyword>
<feature type="domain" description="Protein kinase" evidence="9">
    <location>
        <begin position="23"/>
        <end position="298"/>
    </location>
</feature>
<evidence type="ECO:0000256" key="7">
    <source>
        <dbReference type="PROSITE-ProRule" id="PRU10141"/>
    </source>
</evidence>
<dbReference type="Proteomes" id="UP001158576">
    <property type="component" value="Chromosome XSR"/>
</dbReference>
<feature type="compositionally biased region" description="Basic residues" evidence="8">
    <location>
        <begin position="545"/>
        <end position="555"/>
    </location>
</feature>
<dbReference type="Gene3D" id="3.30.200.20">
    <property type="entry name" value="Phosphorylase Kinase, domain 1"/>
    <property type="match status" value="1"/>
</dbReference>
<evidence type="ECO:0000313" key="10">
    <source>
        <dbReference type="EMBL" id="CAG5096088.1"/>
    </source>
</evidence>
<dbReference type="InterPro" id="IPR000719">
    <property type="entry name" value="Prot_kinase_dom"/>
</dbReference>
<dbReference type="SMART" id="SM00220">
    <property type="entry name" value="S_TKc"/>
    <property type="match status" value="1"/>
</dbReference>
<dbReference type="SUPFAM" id="SSF56112">
    <property type="entry name" value="Protein kinase-like (PK-like)"/>
    <property type="match status" value="1"/>
</dbReference>
<feature type="region of interest" description="Disordered" evidence="8">
    <location>
        <begin position="542"/>
        <end position="574"/>
    </location>
</feature>
<keyword evidence="3" id="KW-0808">Transferase</keyword>
<evidence type="ECO:0000256" key="2">
    <source>
        <dbReference type="ARBA" id="ARBA00022527"/>
    </source>
</evidence>
<reference evidence="10 11" key="1">
    <citation type="submission" date="2021-04" db="EMBL/GenBank/DDBJ databases">
        <authorList>
            <person name="Bliznina A."/>
        </authorList>
    </citation>
    <scope>NUCLEOTIDE SEQUENCE [LARGE SCALE GENOMIC DNA]</scope>
</reference>
<keyword evidence="2" id="KW-0723">Serine/threonine-protein kinase</keyword>
<dbReference type="InterPro" id="IPR008271">
    <property type="entry name" value="Ser/Thr_kinase_AS"/>
</dbReference>
<feature type="region of interest" description="Disordered" evidence="8">
    <location>
        <begin position="395"/>
        <end position="415"/>
    </location>
</feature>
<evidence type="ECO:0000313" key="11">
    <source>
        <dbReference type="Proteomes" id="UP001158576"/>
    </source>
</evidence>
<dbReference type="PROSITE" id="PS50011">
    <property type="entry name" value="PROTEIN_KINASE_DOM"/>
    <property type="match status" value="1"/>
</dbReference>
<evidence type="ECO:0000256" key="3">
    <source>
        <dbReference type="ARBA" id="ARBA00022679"/>
    </source>
</evidence>
<gene>
    <name evidence="10" type="ORF">OKIOD_LOCUS6026</name>
</gene>
<feature type="binding site" evidence="7">
    <location>
        <position position="56"/>
    </location>
    <ligand>
        <name>ATP</name>
        <dbReference type="ChEBI" id="CHEBI:30616"/>
    </ligand>
</feature>
<keyword evidence="4 7" id="KW-0547">Nucleotide-binding</keyword>
<evidence type="ECO:0000256" key="1">
    <source>
        <dbReference type="ARBA" id="ARBA00006529"/>
    </source>
</evidence>
<dbReference type="PROSITE" id="PS00108">
    <property type="entry name" value="PROTEIN_KINASE_ST"/>
    <property type="match status" value="1"/>
</dbReference>
<name>A0ABN7S9Y7_OIKDI</name>
<dbReference type="InterPro" id="IPR011009">
    <property type="entry name" value="Kinase-like_dom_sf"/>
</dbReference>
<organism evidence="10 11">
    <name type="scientific">Oikopleura dioica</name>
    <name type="common">Tunicate</name>
    <dbReference type="NCBI Taxonomy" id="34765"/>
    <lineage>
        <taxon>Eukaryota</taxon>
        <taxon>Metazoa</taxon>
        <taxon>Chordata</taxon>
        <taxon>Tunicata</taxon>
        <taxon>Appendicularia</taxon>
        <taxon>Copelata</taxon>
        <taxon>Oikopleuridae</taxon>
        <taxon>Oikopleura</taxon>
    </lineage>
</organism>
<proteinExistence type="inferred from homology"/>
<evidence type="ECO:0000256" key="8">
    <source>
        <dbReference type="SAM" id="MobiDB-lite"/>
    </source>
</evidence>
<dbReference type="PANTHER" id="PTHR46716">
    <property type="entry name" value="MITOGEN-ACTIVATED PROTEIN KINASE KINASE KINASE 7"/>
    <property type="match status" value="1"/>
</dbReference>
<evidence type="ECO:0000259" key="9">
    <source>
        <dbReference type="PROSITE" id="PS50011"/>
    </source>
</evidence>
<evidence type="ECO:0000256" key="5">
    <source>
        <dbReference type="ARBA" id="ARBA00022777"/>
    </source>
</evidence>
<sequence length="574" mass="66054">MVDLTKLLGDLVNEIPIEQCPELHGVNKIGEGKWGKVYRCALKNQDPDDETVYVAKNLAFSKQRPDERKSMEQTFRREVEALWSIKCDRIVQLKGVYVNQNDAGMILECAQISLGQLLHSKEHESLSYHLGHAIHWMLHAAEGLRYLHSRNPPIIHRDIKSDNCLLFDDCLSLKLADFGLAREDDDINKTNAMGTPVWMAPECSTGNEYGPEVDIYGWGIMFWECLTRMYPFYNCRYTCDAKGNYMNIILRKVEKKEMPAKISGIPEVLWNVMEKSFAFEPAERLKAPIIVKYMEEFTKFVWEPKRIAVLEDKYEPSLEKESTDNFDSNMSRVTAYQPSKDAKTITEFHPAFNDMLEAPKKRKEHVRSRSAEPNLLQEIQREECFNRSNSFYTKQSSRRSDYSSLNAPPSLGETIDRRIGSQSSVISEGTNFGDSGYHVALAPTDDFQPSCFPKLPNPRFSRSITSIWSTSKKELDRELPEYESLCHYSVQLNREANDCCKEHESQMRRIEQFDNDLANRQQVLETEGARAVALEEYLKNEAKKKQQKGTLRRRSSPSSPSCLDVPADTKKTQF</sequence>
<comment type="similarity">
    <text evidence="1">Belongs to the protein kinase superfamily. STE Ser/Thr protein kinase family. MAP kinase kinase kinase subfamily.</text>
</comment>
<evidence type="ECO:0000256" key="6">
    <source>
        <dbReference type="ARBA" id="ARBA00022840"/>
    </source>
</evidence>
<keyword evidence="6 7" id="KW-0067">ATP-binding</keyword>
<dbReference type="Pfam" id="PF00069">
    <property type="entry name" value="Pkinase"/>
    <property type="match status" value="1"/>
</dbReference>
<dbReference type="PROSITE" id="PS00107">
    <property type="entry name" value="PROTEIN_KINASE_ATP"/>
    <property type="match status" value="1"/>
</dbReference>
<dbReference type="PANTHER" id="PTHR46716:SF1">
    <property type="entry name" value="MITOGEN-ACTIVATED PROTEIN KINASE KINASE KINASE 7"/>
    <property type="match status" value="1"/>
</dbReference>
<evidence type="ECO:0000256" key="4">
    <source>
        <dbReference type="ARBA" id="ARBA00022741"/>
    </source>
</evidence>
<dbReference type="EMBL" id="OU015569">
    <property type="protein sequence ID" value="CAG5096088.1"/>
    <property type="molecule type" value="Genomic_DNA"/>
</dbReference>
<keyword evidence="11" id="KW-1185">Reference proteome</keyword>
<dbReference type="Gene3D" id="1.10.510.10">
    <property type="entry name" value="Transferase(Phosphotransferase) domain 1"/>
    <property type="match status" value="1"/>
</dbReference>
<dbReference type="InterPro" id="IPR017441">
    <property type="entry name" value="Protein_kinase_ATP_BS"/>
</dbReference>
<protein>
    <submittedName>
        <fullName evidence="10">Oidioi.mRNA.OKI2018_I69.XSR.g14468.t1.cds</fullName>
    </submittedName>
</protein>